<protein>
    <recommendedName>
        <fullName evidence="3">DNA-directed RNA polymerase III subunit RPC9</fullName>
    </recommendedName>
</protein>
<gene>
    <name evidence="8" type="ORF">BSTOLATCC_MIC14552</name>
</gene>
<feature type="domain" description="RNA polymerase Rpb4/RPC9 core" evidence="7">
    <location>
        <begin position="1"/>
        <end position="118"/>
    </location>
</feature>
<evidence type="ECO:0000313" key="8">
    <source>
        <dbReference type="EMBL" id="CAG9315805.1"/>
    </source>
</evidence>
<evidence type="ECO:0000259" key="7">
    <source>
        <dbReference type="SMART" id="SM00657"/>
    </source>
</evidence>
<dbReference type="InterPro" id="IPR010997">
    <property type="entry name" value="HRDC-like_sf"/>
</dbReference>
<evidence type="ECO:0000256" key="6">
    <source>
        <dbReference type="ARBA" id="ARBA00023242"/>
    </source>
</evidence>
<evidence type="ECO:0000313" key="9">
    <source>
        <dbReference type="Proteomes" id="UP001162131"/>
    </source>
</evidence>
<organism evidence="8 9">
    <name type="scientific">Blepharisma stoltei</name>
    <dbReference type="NCBI Taxonomy" id="1481888"/>
    <lineage>
        <taxon>Eukaryota</taxon>
        <taxon>Sar</taxon>
        <taxon>Alveolata</taxon>
        <taxon>Ciliophora</taxon>
        <taxon>Postciliodesmatophora</taxon>
        <taxon>Heterotrichea</taxon>
        <taxon>Heterotrichida</taxon>
        <taxon>Blepharismidae</taxon>
        <taxon>Blepharisma</taxon>
    </lineage>
</organism>
<dbReference type="GO" id="GO:0005666">
    <property type="term" value="C:RNA polymerase III complex"/>
    <property type="evidence" value="ECO:0007669"/>
    <property type="project" value="InterPro"/>
</dbReference>
<dbReference type="PANTHER" id="PTHR15561:SF0">
    <property type="entry name" value="DNA-DIRECTED RNA POLYMERASE III SUBUNIT RPC9"/>
    <property type="match status" value="1"/>
</dbReference>
<accession>A0AAU9IVT6</accession>
<comment type="caution">
    <text evidence="8">The sequence shown here is derived from an EMBL/GenBank/DDBJ whole genome shotgun (WGS) entry which is preliminary data.</text>
</comment>
<dbReference type="InterPro" id="IPR038846">
    <property type="entry name" value="RPC9"/>
</dbReference>
<dbReference type="Gene3D" id="1.20.1250.40">
    <property type="match status" value="1"/>
</dbReference>
<evidence type="ECO:0000256" key="5">
    <source>
        <dbReference type="ARBA" id="ARBA00023163"/>
    </source>
</evidence>
<evidence type="ECO:0000256" key="3">
    <source>
        <dbReference type="ARBA" id="ARBA00016672"/>
    </source>
</evidence>
<dbReference type="GO" id="GO:0000166">
    <property type="term" value="F:nucleotide binding"/>
    <property type="evidence" value="ECO:0007669"/>
    <property type="project" value="InterPro"/>
</dbReference>
<dbReference type="SUPFAM" id="SSF47819">
    <property type="entry name" value="HRDC-like"/>
    <property type="match status" value="1"/>
</dbReference>
<dbReference type="GO" id="GO:0006384">
    <property type="term" value="P:transcription initiation at RNA polymerase III promoter"/>
    <property type="evidence" value="ECO:0007669"/>
    <property type="project" value="InterPro"/>
</dbReference>
<keyword evidence="5" id="KW-0804">Transcription</keyword>
<proteinExistence type="inferred from homology"/>
<dbReference type="InterPro" id="IPR005574">
    <property type="entry name" value="Rpb4/RPC9"/>
</dbReference>
<keyword evidence="6" id="KW-0539">Nucleus</keyword>
<dbReference type="InterPro" id="IPR006590">
    <property type="entry name" value="RNA_pol_Rpb4/RPC9_core"/>
</dbReference>
<keyword evidence="4" id="KW-0240">DNA-directed RNA polymerase</keyword>
<dbReference type="Pfam" id="PF03874">
    <property type="entry name" value="RNA_pol_Rpb4"/>
    <property type="match status" value="1"/>
</dbReference>
<reference evidence="8" key="1">
    <citation type="submission" date="2021-09" db="EMBL/GenBank/DDBJ databases">
        <authorList>
            <consortium name="AG Swart"/>
            <person name="Singh M."/>
            <person name="Singh A."/>
            <person name="Seah K."/>
            <person name="Emmerich C."/>
        </authorList>
    </citation>
    <scope>NUCLEOTIDE SEQUENCE</scope>
    <source>
        <strain evidence="8">ATCC30299</strain>
    </source>
</reference>
<dbReference type="AlphaFoldDB" id="A0AAU9IVT6"/>
<comment type="similarity">
    <text evidence="2">Belongs to the eukaryotic RPC9 RNA polymerase subunit family.</text>
</comment>
<dbReference type="Proteomes" id="UP001162131">
    <property type="component" value="Unassembled WGS sequence"/>
</dbReference>
<keyword evidence="9" id="KW-1185">Reference proteome</keyword>
<evidence type="ECO:0000256" key="2">
    <source>
        <dbReference type="ARBA" id="ARBA00006898"/>
    </source>
</evidence>
<name>A0AAU9IVT6_9CILI</name>
<evidence type="ECO:0000256" key="4">
    <source>
        <dbReference type="ARBA" id="ARBA00022478"/>
    </source>
</evidence>
<sequence length="124" mass="14559">MDIVSQEAITNYEVLQCLRYNAKYRSEHPTKENLEKVKLEEEIRTYLNTTPAYNQRRESLTLLSENLQKYDLSKGEILQILNHQPKEAVELYLIIGNIEERVNEQQIQEILSLIKSSVVYLACE</sequence>
<dbReference type="PANTHER" id="PTHR15561">
    <property type="entry name" value="CALCITONIN GENE-RELATED PEPTIDE-RECEPTOR COMPONENT PROTEIN"/>
    <property type="match status" value="1"/>
</dbReference>
<dbReference type="SMART" id="SM00657">
    <property type="entry name" value="RPOL4c"/>
    <property type="match status" value="1"/>
</dbReference>
<evidence type="ECO:0000256" key="1">
    <source>
        <dbReference type="ARBA" id="ARBA00004123"/>
    </source>
</evidence>
<dbReference type="EMBL" id="CAJZBQ010000014">
    <property type="protein sequence ID" value="CAG9315805.1"/>
    <property type="molecule type" value="Genomic_DNA"/>
</dbReference>
<dbReference type="InterPro" id="IPR038324">
    <property type="entry name" value="Rpb4/RPC9_sf"/>
</dbReference>
<comment type="subcellular location">
    <subcellularLocation>
        <location evidence="1">Nucleus</location>
    </subcellularLocation>
</comment>